<keyword evidence="3" id="KW-1185">Reference proteome</keyword>
<evidence type="ECO:0000259" key="1">
    <source>
        <dbReference type="PROSITE" id="PS51186"/>
    </source>
</evidence>
<dbReference type="eggNOG" id="COG1246">
    <property type="taxonomic scope" value="Bacteria"/>
</dbReference>
<proteinExistence type="predicted"/>
<dbReference type="AlphaFoldDB" id="A0A0A3IF76"/>
<sequence>MKQIIELTEENVSSEGCYCLRSKPQSPGYLGKNEWLQNTFDKGLKYVKLLENGKQAGFIEYVPIEHSSRVIYGENYLVIHCLWVGIAGKGYATALIQHCIEDAKQQNKDGVVVLTNAETSWTPSKDIFIKNHFVEIDKAPYGFELLVHTFQKGVLPHFPRNWEERLCYEDITIIRTQQCPYLDIATQNMIEAANKLGILPEIIDLKSREQLLEYAPTPYGVYGVIFKNKLISYHRLTVHSSIKRLKEQLI</sequence>
<evidence type="ECO:0000313" key="3">
    <source>
        <dbReference type="Proteomes" id="UP000030437"/>
    </source>
</evidence>
<dbReference type="Gene3D" id="3.40.630.30">
    <property type="match status" value="1"/>
</dbReference>
<dbReference type="CDD" id="cd04301">
    <property type="entry name" value="NAT_SF"/>
    <property type="match status" value="1"/>
</dbReference>
<name>A0A0A3IF76_9BACI</name>
<evidence type="ECO:0000313" key="2">
    <source>
        <dbReference type="EMBL" id="KGR82130.1"/>
    </source>
</evidence>
<comment type="caution">
    <text evidence="2">The sequence shown here is derived from an EMBL/GenBank/DDBJ whole genome shotgun (WGS) entry which is preliminary data.</text>
</comment>
<protein>
    <submittedName>
        <fullName evidence="2">GCN5 family acetyltransferase</fullName>
    </submittedName>
</protein>
<dbReference type="Pfam" id="PF00583">
    <property type="entry name" value="Acetyltransf_1"/>
    <property type="match status" value="1"/>
</dbReference>
<keyword evidence="2" id="KW-0808">Transferase</keyword>
<reference evidence="2 3" key="1">
    <citation type="submission" date="2014-02" db="EMBL/GenBank/DDBJ databases">
        <title>Draft genome sequence of Lysinibacillus odysseyi NBRC 100172.</title>
        <authorList>
            <person name="Zhang F."/>
            <person name="Wang G."/>
            <person name="Zhang L."/>
        </authorList>
    </citation>
    <scope>NUCLEOTIDE SEQUENCE [LARGE SCALE GENOMIC DNA]</scope>
    <source>
        <strain evidence="2 3">NBRC 100172</strain>
    </source>
</reference>
<dbReference type="InterPro" id="IPR000182">
    <property type="entry name" value="GNAT_dom"/>
</dbReference>
<dbReference type="GO" id="GO:0016747">
    <property type="term" value="F:acyltransferase activity, transferring groups other than amino-acyl groups"/>
    <property type="evidence" value="ECO:0007669"/>
    <property type="project" value="InterPro"/>
</dbReference>
<dbReference type="Proteomes" id="UP000030437">
    <property type="component" value="Unassembled WGS sequence"/>
</dbReference>
<organism evidence="2 3">
    <name type="scientific">Lysinibacillus odysseyi 34hs-1 = NBRC 100172</name>
    <dbReference type="NCBI Taxonomy" id="1220589"/>
    <lineage>
        <taxon>Bacteria</taxon>
        <taxon>Bacillati</taxon>
        <taxon>Bacillota</taxon>
        <taxon>Bacilli</taxon>
        <taxon>Bacillales</taxon>
        <taxon>Bacillaceae</taxon>
        <taxon>Lysinibacillus</taxon>
    </lineage>
</organism>
<dbReference type="EMBL" id="JPVP01000060">
    <property type="protein sequence ID" value="KGR82130.1"/>
    <property type="molecule type" value="Genomic_DNA"/>
</dbReference>
<dbReference type="STRING" id="1220589.CD32_22845"/>
<accession>A0A0A3IF76</accession>
<dbReference type="RefSeq" id="WP_036159342.1">
    <property type="nucleotide sequence ID" value="NZ_AVCX01000001.1"/>
</dbReference>
<dbReference type="InterPro" id="IPR016181">
    <property type="entry name" value="Acyl_CoA_acyltransferase"/>
</dbReference>
<gene>
    <name evidence="2" type="ORF">CD32_22845</name>
</gene>
<dbReference type="SUPFAM" id="SSF55729">
    <property type="entry name" value="Acyl-CoA N-acyltransferases (Nat)"/>
    <property type="match status" value="1"/>
</dbReference>
<feature type="domain" description="N-acetyltransferase" evidence="1">
    <location>
        <begin position="1"/>
        <end position="165"/>
    </location>
</feature>
<dbReference type="PROSITE" id="PS51186">
    <property type="entry name" value="GNAT"/>
    <property type="match status" value="1"/>
</dbReference>
<dbReference type="OrthoDB" id="3172674at2"/>